<dbReference type="EMBL" id="FLUN01000001">
    <property type="protein sequence ID" value="SBW04150.1"/>
    <property type="molecule type" value="Genomic_DNA"/>
</dbReference>
<comment type="subcellular location">
    <subcellularLocation>
        <location evidence="1">Cell membrane</location>
        <topology evidence="1">Multi-pass membrane protein</topology>
    </subcellularLocation>
</comment>
<feature type="domain" description="Major facilitator superfamily (MFS) profile" evidence="8">
    <location>
        <begin position="1"/>
        <end position="392"/>
    </location>
</feature>
<evidence type="ECO:0000256" key="3">
    <source>
        <dbReference type="ARBA" id="ARBA00022692"/>
    </source>
</evidence>
<dbReference type="Pfam" id="PF07690">
    <property type="entry name" value="MFS_1"/>
    <property type="match status" value="1"/>
</dbReference>
<proteinExistence type="predicted"/>
<sequence>MSRVFQVITFFKAFTTGLMAPVLTLALLAHGASITTLSLLLGTYSLSIIAMEIPSGIFADLYGRKKAALFACLLSVFSYCLLLAANAAPLLFGCMITNGLARAFSSGSIDSWAIDDAVANGRNLTKVTSQLSILESVGLAGGALVGGWLSGLGNQYVGNNLLSLLLYVMLFFLILIFAKEHWEPGNVLQKNEAFRIGMQIKDSIGFVAQKGLMRVLLLIVFFTGVALFSIETYWQPALKALSSQTWLLGVVSFAGFFCVILGSKAAELLLIKKTDRGTVLLLACKAMFGISLIILRFQIQSSLFIGTYMLTYFFVGGGSVIENTLLNRMVSPGLRASVLSLFSFVLQTGGLVTSLLGYLVSAQMDFRNMWLISGILLSLGAVFFALIRFRECPEAATENAVQLPDTGSAEKPPKAPSYLTETNP</sequence>
<feature type="transmembrane region" description="Helical" evidence="7">
    <location>
        <begin position="338"/>
        <end position="360"/>
    </location>
</feature>
<dbReference type="GO" id="GO:0005886">
    <property type="term" value="C:plasma membrane"/>
    <property type="evidence" value="ECO:0007669"/>
    <property type="project" value="UniProtKB-SubCell"/>
</dbReference>
<dbReference type="PROSITE" id="PS50850">
    <property type="entry name" value="MFS"/>
    <property type="match status" value="1"/>
</dbReference>
<evidence type="ECO:0000256" key="4">
    <source>
        <dbReference type="ARBA" id="ARBA00022989"/>
    </source>
</evidence>
<keyword evidence="2" id="KW-0813">Transport</keyword>
<dbReference type="InterPro" id="IPR011701">
    <property type="entry name" value="MFS"/>
</dbReference>
<dbReference type="PANTHER" id="PTHR23530:SF1">
    <property type="entry name" value="PERMEASE, MAJOR FACILITATOR SUPERFAMILY-RELATED"/>
    <property type="match status" value="1"/>
</dbReference>
<keyword evidence="4 7" id="KW-1133">Transmembrane helix</keyword>
<keyword evidence="3 7" id="KW-0812">Transmembrane</keyword>
<dbReference type="PROSITE" id="PS00216">
    <property type="entry name" value="SUGAR_TRANSPORT_1"/>
    <property type="match status" value="1"/>
</dbReference>
<dbReference type="SUPFAM" id="SSF103473">
    <property type="entry name" value="MFS general substrate transporter"/>
    <property type="match status" value="1"/>
</dbReference>
<feature type="transmembrane region" description="Helical" evidence="7">
    <location>
        <begin position="215"/>
        <end position="234"/>
    </location>
</feature>
<feature type="region of interest" description="Disordered" evidence="6">
    <location>
        <begin position="400"/>
        <end position="424"/>
    </location>
</feature>
<evidence type="ECO:0000259" key="8">
    <source>
        <dbReference type="PROSITE" id="PS50850"/>
    </source>
</evidence>
<reference evidence="9" key="1">
    <citation type="submission" date="2016-04" db="EMBL/GenBank/DDBJ databases">
        <authorList>
            <person name="Evans L.H."/>
            <person name="Alamgir A."/>
            <person name="Owens N."/>
            <person name="Weber N.D."/>
            <person name="Virtaneva K."/>
            <person name="Barbian K."/>
            <person name="Babar A."/>
            <person name="Rosenke K."/>
        </authorList>
    </citation>
    <scope>NUCLEOTIDE SEQUENCE</scope>
    <source>
        <strain evidence="9">86</strain>
    </source>
</reference>
<dbReference type="CDD" id="cd06174">
    <property type="entry name" value="MFS"/>
    <property type="match status" value="1"/>
</dbReference>
<keyword evidence="5 7" id="KW-0472">Membrane</keyword>
<feature type="transmembrane region" description="Helical" evidence="7">
    <location>
        <begin position="41"/>
        <end position="62"/>
    </location>
</feature>
<feature type="transmembrane region" description="Helical" evidence="7">
    <location>
        <begin position="278"/>
        <end position="299"/>
    </location>
</feature>
<feature type="transmembrane region" description="Helical" evidence="7">
    <location>
        <begin position="366"/>
        <end position="387"/>
    </location>
</feature>
<feature type="transmembrane region" description="Helical" evidence="7">
    <location>
        <begin position="246"/>
        <end position="266"/>
    </location>
</feature>
<feature type="transmembrane region" description="Helical" evidence="7">
    <location>
        <begin position="305"/>
        <end position="326"/>
    </location>
</feature>
<dbReference type="PANTHER" id="PTHR23530">
    <property type="entry name" value="TRANSPORT PROTEIN-RELATED"/>
    <property type="match status" value="1"/>
</dbReference>
<protein>
    <submittedName>
        <fullName evidence="9">Putative tetracycline resistance protein TetA</fullName>
    </submittedName>
</protein>
<dbReference type="InterPro" id="IPR053160">
    <property type="entry name" value="MFS_DHA3_Transporter"/>
</dbReference>
<gene>
    <name evidence="9" type="ORF">KL86CLO1_11870</name>
</gene>
<name>A0A212JXE7_9FIRM</name>
<dbReference type="GO" id="GO:0022857">
    <property type="term" value="F:transmembrane transporter activity"/>
    <property type="evidence" value="ECO:0007669"/>
    <property type="project" value="InterPro"/>
</dbReference>
<dbReference type="InterPro" id="IPR020846">
    <property type="entry name" value="MFS_dom"/>
</dbReference>
<dbReference type="Gene3D" id="1.20.1250.20">
    <property type="entry name" value="MFS general substrate transporter like domains"/>
    <property type="match status" value="1"/>
</dbReference>
<dbReference type="InterPro" id="IPR036259">
    <property type="entry name" value="MFS_trans_sf"/>
</dbReference>
<feature type="transmembrane region" description="Helical" evidence="7">
    <location>
        <begin position="161"/>
        <end position="178"/>
    </location>
</feature>
<evidence type="ECO:0000313" key="9">
    <source>
        <dbReference type="EMBL" id="SBW04150.1"/>
    </source>
</evidence>
<evidence type="ECO:0000256" key="6">
    <source>
        <dbReference type="SAM" id="MobiDB-lite"/>
    </source>
</evidence>
<evidence type="ECO:0000256" key="2">
    <source>
        <dbReference type="ARBA" id="ARBA00022448"/>
    </source>
</evidence>
<evidence type="ECO:0000256" key="5">
    <source>
        <dbReference type="ARBA" id="ARBA00023136"/>
    </source>
</evidence>
<organism evidence="9">
    <name type="scientific">uncultured Eubacteriales bacterium</name>
    <dbReference type="NCBI Taxonomy" id="172733"/>
    <lineage>
        <taxon>Bacteria</taxon>
        <taxon>Bacillati</taxon>
        <taxon>Bacillota</taxon>
        <taxon>Clostridia</taxon>
        <taxon>Eubacteriales</taxon>
        <taxon>environmental samples</taxon>
    </lineage>
</organism>
<dbReference type="AlphaFoldDB" id="A0A212JXE7"/>
<evidence type="ECO:0000256" key="1">
    <source>
        <dbReference type="ARBA" id="ARBA00004651"/>
    </source>
</evidence>
<feature type="transmembrane region" description="Helical" evidence="7">
    <location>
        <begin position="69"/>
        <end position="92"/>
    </location>
</feature>
<accession>A0A212JXE7</accession>
<evidence type="ECO:0000256" key="7">
    <source>
        <dbReference type="SAM" id="Phobius"/>
    </source>
</evidence>
<dbReference type="InterPro" id="IPR005829">
    <property type="entry name" value="Sugar_transporter_CS"/>
</dbReference>